<dbReference type="Gene3D" id="1.20.1280.50">
    <property type="match status" value="1"/>
</dbReference>
<dbReference type="InterPro" id="IPR036047">
    <property type="entry name" value="F-box-like_dom_sf"/>
</dbReference>
<reference evidence="2 3" key="2">
    <citation type="submission" date="2024-10" db="EMBL/GenBank/DDBJ databases">
        <authorList>
            <person name="Ryan C."/>
        </authorList>
    </citation>
    <scope>NUCLEOTIDE SEQUENCE [LARGE SCALE GENOMIC DNA]</scope>
</reference>
<dbReference type="CDD" id="cd22157">
    <property type="entry name" value="F-box_AtFBW1-like"/>
    <property type="match status" value="1"/>
</dbReference>
<dbReference type="NCBIfam" id="TIGR01640">
    <property type="entry name" value="F_box_assoc_1"/>
    <property type="match status" value="1"/>
</dbReference>
<dbReference type="InterPro" id="IPR001810">
    <property type="entry name" value="F-box_dom"/>
</dbReference>
<proteinExistence type="predicted"/>
<dbReference type="Pfam" id="PF00646">
    <property type="entry name" value="F-box"/>
    <property type="match status" value="1"/>
</dbReference>
<gene>
    <name evidence="2" type="ORF">URODEC1_LOCUS14938</name>
</gene>
<name>A0ABC8WKP2_9POAL</name>
<keyword evidence="3" id="KW-1185">Reference proteome</keyword>
<dbReference type="PANTHER" id="PTHR35546:SF80">
    <property type="entry name" value="F-BOX DOMAIN CONTAINING PROTEIN EXPRESSED"/>
    <property type="match status" value="1"/>
</dbReference>
<sequence length="371" mass="42414">MNCDSRRRRSPSPAAYLPDDLLVEILTRLPAKSLCRFKSVSRTWRDLISNPANRFRFAQTLSGLFFFHPDHRARPPWRFCGFSSPERDGGLSTVDTALSFLPSTSYSEMELLDSCNGLLLLRCSCSSRSRHGRRRTRTTTSTRFYVVCNPATKSWVVLPQPSYAPGESRAWCKNTCNAALGFDPAVSPHFHVFQLVQHDDQCYDYVEAVDIYSSDTGRWALWKSRWSEHYMNIYFAKQMTYLNGVMHLATIYDNAVASVDVKGQSWKVTPAPLRVKDGCGRIAQSQGRLLFVHHDYPGDALAIYVLDDNEDQQSSSKEEWTLKRRISMADLLFIGPRDSPRRQGYSVIAFHPHSDSIIFYDPVADPEKKFR</sequence>
<organism evidence="2 3">
    <name type="scientific">Urochloa decumbens</name>
    <dbReference type="NCBI Taxonomy" id="240449"/>
    <lineage>
        <taxon>Eukaryota</taxon>
        <taxon>Viridiplantae</taxon>
        <taxon>Streptophyta</taxon>
        <taxon>Embryophyta</taxon>
        <taxon>Tracheophyta</taxon>
        <taxon>Spermatophyta</taxon>
        <taxon>Magnoliopsida</taxon>
        <taxon>Liliopsida</taxon>
        <taxon>Poales</taxon>
        <taxon>Poaceae</taxon>
        <taxon>PACMAD clade</taxon>
        <taxon>Panicoideae</taxon>
        <taxon>Panicodae</taxon>
        <taxon>Paniceae</taxon>
        <taxon>Melinidinae</taxon>
        <taxon>Urochloa</taxon>
    </lineage>
</organism>
<evidence type="ECO:0000313" key="3">
    <source>
        <dbReference type="Proteomes" id="UP001497457"/>
    </source>
</evidence>
<dbReference type="SUPFAM" id="SSF81383">
    <property type="entry name" value="F-box domain"/>
    <property type="match status" value="1"/>
</dbReference>
<dbReference type="Proteomes" id="UP001497457">
    <property type="component" value="Chromosome 12b"/>
</dbReference>
<dbReference type="PROSITE" id="PS50181">
    <property type="entry name" value="FBOX"/>
    <property type="match status" value="1"/>
</dbReference>
<dbReference type="InterPro" id="IPR056592">
    <property type="entry name" value="Beta-prop_At3g26010-like"/>
</dbReference>
<dbReference type="EMBL" id="OZ075122">
    <property type="protein sequence ID" value="CAL4911351.1"/>
    <property type="molecule type" value="Genomic_DNA"/>
</dbReference>
<evidence type="ECO:0000313" key="2">
    <source>
        <dbReference type="EMBL" id="CAL4911351.1"/>
    </source>
</evidence>
<feature type="domain" description="F-box" evidence="1">
    <location>
        <begin position="11"/>
        <end position="58"/>
    </location>
</feature>
<dbReference type="SMART" id="SM00256">
    <property type="entry name" value="FBOX"/>
    <property type="match status" value="1"/>
</dbReference>
<evidence type="ECO:0000259" key="1">
    <source>
        <dbReference type="PROSITE" id="PS50181"/>
    </source>
</evidence>
<dbReference type="InterPro" id="IPR017451">
    <property type="entry name" value="F-box-assoc_interact_dom"/>
</dbReference>
<dbReference type="Pfam" id="PF24750">
    <property type="entry name" value="b-prop_At3g26010-like"/>
    <property type="match status" value="1"/>
</dbReference>
<accession>A0ABC8WKP2</accession>
<dbReference type="InterPro" id="IPR055290">
    <property type="entry name" value="At3g26010-like"/>
</dbReference>
<dbReference type="PANTHER" id="PTHR35546">
    <property type="entry name" value="F-BOX PROTEIN INTERACTION DOMAIN PROTEIN-RELATED"/>
    <property type="match status" value="1"/>
</dbReference>
<dbReference type="AlphaFoldDB" id="A0ABC8WKP2"/>
<reference evidence="3" key="1">
    <citation type="submission" date="2024-06" db="EMBL/GenBank/DDBJ databases">
        <authorList>
            <person name="Ryan C."/>
        </authorList>
    </citation>
    <scope>NUCLEOTIDE SEQUENCE [LARGE SCALE GENOMIC DNA]</scope>
</reference>
<protein>
    <recommendedName>
        <fullName evidence="1">F-box domain-containing protein</fullName>
    </recommendedName>
</protein>